<evidence type="ECO:0000313" key="11">
    <source>
        <dbReference type="Proteomes" id="UP001211907"/>
    </source>
</evidence>
<keyword evidence="3 6" id="KW-0863">Zinc-finger</keyword>
<evidence type="ECO:0000256" key="2">
    <source>
        <dbReference type="ARBA" id="ARBA00022737"/>
    </source>
</evidence>
<keyword evidence="5" id="KW-0106">Calcium</keyword>
<dbReference type="EMBL" id="JADGJH010000457">
    <property type="protein sequence ID" value="KAJ3128610.1"/>
    <property type="molecule type" value="Genomic_DNA"/>
</dbReference>
<dbReference type="SUPFAM" id="SSF57850">
    <property type="entry name" value="RING/U-box"/>
    <property type="match status" value="1"/>
</dbReference>
<dbReference type="Pfam" id="PF13833">
    <property type="entry name" value="EF-hand_8"/>
    <property type="match status" value="1"/>
</dbReference>
<dbReference type="GO" id="GO:0005840">
    <property type="term" value="C:ribosome"/>
    <property type="evidence" value="ECO:0007669"/>
    <property type="project" value="InterPro"/>
</dbReference>
<dbReference type="PROSITE" id="PS50222">
    <property type="entry name" value="EF_HAND_2"/>
    <property type="match status" value="2"/>
</dbReference>
<dbReference type="InterPro" id="IPR000433">
    <property type="entry name" value="Znf_ZZ"/>
</dbReference>
<dbReference type="GO" id="GO:0006412">
    <property type="term" value="P:translation"/>
    <property type="evidence" value="ECO:0007669"/>
    <property type="project" value="InterPro"/>
</dbReference>
<feature type="compositionally biased region" description="Low complexity" evidence="7">
    <location>
        <begin position="786"/>
        <end position="800"/>
    </location>
</feature>
<dbReference type="CDD" id="cd00051">
    <property type="entry name" value="EFh"/>
    <property type="match status" value="1"/>
</dbReference>
<comment type="caution">
    <text evidence="10">The sequence shown here is derived from an EMBL/GenBank/DDBJ whole genome shotgun (WGS) entry which is preliminary data.</text>
</comment>
<keyword evidence="4" id="KW-0862">Zinc</keyword>
<keyword evidence="1" id="KW-0479">Metal-binding</keyword>
<dbReference type="Pfam" id="PF00036">
    <property type="entry name" value="EF-hand_1"/>
    <property type="match status" value="1"/>
</dbReference>
<protein>
    <recommendedName>
        <fullName evidence="12">Calmodulin</fullName>
    </recommendedName>
</protein>
<feature type="domain" description="ZZ-type" evidence="8">
    <location>
        <begin position="501"/>
        <end position="554"/>
    </location>
</feature>
<dbReference type="Gene3D" id="1.10.238.10">
    <property type="entry name" value="EF-hand"/>
    <property type="match status" value="1"/>
</dbReference>
<dbReference type="AlphaFoldDB" id="A0AAD5XED3"/>
<dbReference type="PROSITE" id="PS50135">
    <property type="entry name" value="ZF_ZZ_2"/>
    <property type="match status" value="1"/>
</dbReference>
<dbReference type="InterPro" id="IPR007740">
    <property type="entry name" value="Ribosomal_mL49"/>
</dbReference>
<evidence type="ECO:0000256" key="5">
    <source>
        <dbReference type="ARBA" id="ARBA00022837"/>
    </source>
</evidence>
<evidence type="ECO:0000256" key="1">
    <source>
        <dbReference type="ARBA" id="ARBA00022723"/>
    </source>
</evidence>
<feature type="region of interest" description="Disordered" evidence="7">
    <location>
        <begin position="764"/>
        <end position="803"/>
    </location>
</feature>
<dbReference type="PROSITE" id="PS00018">
    <property type="entry name" value="EF_HAND_1"/>
    <property type="match status" value="1"/>
</dbReference>
<feature type="region of interest" description="Disordered" evidence="7">
    <location>
        <begin position="213"/>
        <end position="291"/>
    </location>
</feature>
<dbReference type="SMART" id="SM00054">
    <property type="entry name" value="EFh"/>
    <property type="match status" value="2"/>
</dbReference>
<feature type="domain" description="EF-hand" evidence="9">
    <location>
        <begin position="634"/>
        <end position="669"/>
    </location>
</feature>
<feature type="region of interest" description="Disordered" evidence="7">
    <location>
        <begin position="446"/>
        <end position="465"/>
    </location>
</feature>
<feature type="domain" description="EF-hand" evidence="9">
    <location>
        <begin position="670"/>
        <end position="705"/>
    </location>
</feature>
<dbReference type="CDD" id="cd02340">
    <property type="entry name" value="ZZ_NBR1_like"/>
    <property type="match status" value="1"/>
</dbReference>
<feature type="compositionally biased region" description="Polar residues" evidence="7">
    <location>
        <begin position="835"/>
        <end position="859"/>
    </location>
</feature>
<reference evidence="10" key="1">
    <citation type="submission" date="2020-05" db="EMBL/GenBank/DDBJ databases">
        <title>Phylogenomic resolution of chytrid fungi.</title>
        <authorList>
            <person name="Stajich J.E."/>
            <person name="Amses K."/>
            <person name="Simmons R."/>
            <person name="Seto K."/>
            <person name="Myers J."/>
            <person name="Bonds A."/>
            <person name="Quandt C.A."/>
            <person name="Barry K."/>
            <person name="Liu P."/>
            <person name="Grigoriev I."/>
            <person name="Longcore J.E."/>
            <person name="James T.Y."/>
        </authorList>
    </citation>
    <scope>NUCLEOTIDE SEQUENCE</scope>
    <source>
        <strain evidence="10">JEL0513</strain>
    </source>
</reference>
<feature type="region of interest" description="Disordered" evidence="7">
    <location>
        <begin position="835"/>
        <end position="866"/>
    </location>
</feature>
<gene>
    <name evidence="10" type="ORF">HK100_009089</name>
</gene>
<evidence type="ECO:0000256" key="4">
    <source>
        <dbReference type="ARBA" id="ARBA00022833"/>
    </source>
</evidence>
<dbReference type="PANTHER" id="PTHR23055">
    <property type="entry name" value="CALCIUM BINDING PROTEINS"/>
    <property type="match status" value="1"/>
</dbReference>
<keyword evidence="2" id="KW-0677">Repeat</keyword>
<dbReference type="InterPro" id="IPR018247">
    <property type="entry name" value="EF_Hand_1_Ca_BS"/>
</dbReference>
<dbReference type="Gene3D" id="3.30.60.90">
    <property type="match status" value="1"/>
</dbReference>
<proteinExistence type="predicted"/>
<evidence type="ECO:0008006" key="12">
    <source>
        <dbReference type="Google" id="ProtNLM"/>
    </source>
</evidence>
<evidence type="ECO:0000256" key="3">
    <source>
        <dbReference type="ARBA" id="ARBA00022771"/>
    </source>
</evidence>
<dbReference type="PROSITE" id="PS01357">
    <property type="entry name" value="ZF_ZZ_1"/>
    <property type="match status" value="1"/>
</dbReference>
<dbReference type="PANTHER" id="PTHR23055:SF188">
    <property type="entry name" value="EF-HAND DOMAIN-CONTAINING PROTEIN"/>
    <property type="match status" value="1"/>
</dbReference>
<evidence type="ECO:0000256" key="7">
    <source>
        <dbReference type="SAM" id="MobiDB-lite"/>
    </source>
</evidence>
<evidence type="ECO:0000313" key="10">
    <source>
        <dbReference type="EMBL" id="KAJ3128610.1"/>
    </source>
</evidence>
<keyword evidence="11" id="KW-1185">Reference proteome</keyword>
<dbReference type="InterPro" id="IPR043145">
    <property type="entry name" value="Znf_ZZ_sf"/>
</dbReference>
<dbReference type="Proteomes" id="UP001211907">
    <property type="component" value="Unassembled WGS sequence"/>
</dbReference>
<feature type="compositionally biased region" description="Acidic residues" evidence="7">
    <location>
        <begin position="450"/>
        <end position="463"/>
    </location>
</feature>
<feature type="compositionally biased region" description="Low complexity" evidence="7">
    <location>
        <begin position="272"/>
        <end position="281"/>
    </location>
</feature>
<feature type="compositionally biased region" description="Low complexity" evidence="7">
    <location>
        <begin position="356"/>
        <end position="367"/>
    </location>
</feature>
<sequence>MVRHFSTTMAVAARASASISKSVSKAVPESTVPVALKKELPTQWSVKRVVVSGWLPVYRDYRRSHNQIKETIIRRIIGNPQLLLQDLTADLKIEGKVNLRSGNIHLKGDQLGDRMGKEDAQNAFGLAAGLFGVGVATGSSSAYAAGYLVLGVAAGLLLLESAQTLAPAETTQTQTQTQMLIQTEKQTAAELQAHFDAVRFGSSVDAFDTADQLNEQQQQLQQQQQHEANTPIVPPPRRSHTRDLLAQRQSEARRRRRVEVSQLLRQLERRVSTASMSTSSPLPSPTPMPANSGANVATITTNSIETAIHLETVNTEITPLSETSAGDLESIATSPVASTASTSQSPQPPRLGVFIPSSSSPSSSSSPLIVSATPNLTPQRTHNHNDVSSPVSSPVSPSSLVLPVPPVPVPAPSIAVHPDDMESDSTNLPIDIDKLLSELDQALAGTNLNNEDDSDEEENDNEDNIFNTDSRFLENVTECKNLVSLLYSISEDQAKKDGFVHRGVTCNHCGAQPIRGIRYHCLNCPDYDLCDSCENLGDVHTKTHAFIKIRIPLAPHANLRGTGAPVMYPGKEIVTWNRDEEVQKLVNISHFEAVEIQALFEQFLSLATIPPTADGPGGITRETFDQCLGALGKEKNLITDRIFSFFDQDADECISFKEFVLGLGVMIKGSLDERIENAFKGYDLNNDGQISRQELHQMFKAYFYLSMQLVRDFVKTVEQEMMDTFDDEAAKPVSASFTAPIPSAGGGVQGDEDQTHLKIRGNEGTIGDDNNGGGNTSLHINTVPTSNNDSGVNISSSSSSKPPIMSAVSANPFAARLSITSAGSVASASIASPSQVFSPVRNNSSSSTTSIGAPPQTNFSSSILTPAPSSSGLAIDVGYGKTMKGKLPSTIHETSEDYYNPYHNNGGIGGSAGGSNSNMVSAPPPPRRSASPTGSITSARSVSPTYMTPTAMLLPPNVGRLSGTISTTTTTTTVGGGLLTRGTRALQEVQALRRRSNVSLRGMYRDGGNGSGSIGASGAVFASANNVDGSGWQSPVSPFEDLLLGSAGSGGLFVAGAAVEEQQLPVIEAMSQDAIEEMVERT</sequence>
<evidence type="ECO:0000256" key="6">
    <source>
        <dbReference type="PROSITE-ProRule" id="PRU00228"/>
    </source>
</evidence>
<dbReference type="InterPro" id="IPR011992">
    <property type="entry name" value="EF-hand-dom_pair"/>
</dbReference>
<feature type="compositionally biased region" description="Low complexity" evidence="7">
    <location>
        <begin position="216"/>
        <end position="225"/>
    </location>
</feature>
<dbReference type="Pfam" id="PF05046">
    <property type="entry name" value="Img2"/>
    <property type="match status" value="1"/>
</dbReference>
<organism evidence="10 11">
    <name type="scientific">Physocladia obscura</name>
    <dbReference type="NCBI Taxonomy" id="109957"/>
    <lineage>
        <taxon>Eukaryota</taxon>
        <taxon>Fungi</taxon>
        <taxon>Fungi incertae sedis</taxon>
        <taxon>Chytridiomycota</taxon>
        <taxon>Chytridiomycota incertae sedis</taxon>
        <taxon>Chytridiomycetes</taxon>
        <taxon>Chytridiales</taxon>
        <taxon>Chytriomycetaceae</taxon>
        <taxon>Physocladia</taxon>
    </lineage>
</organism>
<dbReference type="GO" id="GO:0005509">
    <property type="term" value="F:calcium ion binding"/>
    <property type="evidence" value="ECO:0007669"/>
    <property type="project" value="InterPro"/>
</dbReference>
<dbReference type="Pfam" id="PF00569">
    <property type="entry name" value="ZZ"/>
    <property type="match status" value="1"/>
</dbReference>
<dbReference type="InterPro" id="IPR002048">
    <property type="entry name" value="EF_hand_dom"/>
</dbReference>
<feature type="compositionally biased region" description="Low complexity" evidence="7">
    <location>
        <begin position="332"/>
        <end position="345"/>
    </location>
</feature>
<dbReference type="GO" id="GO:0008270">
    <property type="term" value="F:zinc ion binding"/>
    <property type="evidence" value="ECO:0007669"/>
    <property type="project" value="UniProtKB-KW"/>
</dbReference>
<accession>A0AAD5XED3</accession>
<dbReference type="SUPFAM" id="SSF47473">
    <property type="entry name" value="EF-hand"/>
    <property type="match status" value="1"/>
</dbReference>
<feature type="region of interest" description="Disordered" evidence="7">
    <location>
        <begin position="909"/>
        <end position="941"/>
    </location>
</feature>
<dbReference type="SMART" id="SM00291">
    <property type="entry name" value="ZnF_ZZ"/>
    <property type="match status" value="1"/>
</dbReference>
<evidence type="ECO:0000259" key="9">
    <source>
        <dbReference type="PROSITE" id="PS50222"/>
    </source>
</evidence>
<dbReference type="InterPro" id="IPR028846">
    <property type="entry name" value="Recoverin"/>
</dbReference>
<evidence type="ECO:0000259" key="8">
    <source>
        <dbReference type="PROSITE" id="PS50135"/>
    </source>
</evidence>
<name>A0AAD5XED3_9FUNG</name>
<feature type="compositionally biased region" description="Low complexity" evidence="7">
    <location>
        <begin position="387"/>
        <end position="400"/>
    </location>
</feature>
<dbReference type="PRINTS" id="PR00450">
    <property type="entry name" value="RECOVERIN"/>
</dbReference>
<feature type="region of interest" description="Disordered" evidence="7">
    <location>
        <begin position="332"/>
        <end position="400"/>
    </location>
</feature>
<dbReference type="GO" id="GO:0003735">
    <property type="term" value="F:structural constituent of ribosome"/>
    <property type="evidence" value="ECO:0007669"/>
    <property type="project" value="InterPro"/>
</dbReference>
<dbReference type="Gene3D" id="3.30.780.10">
    <property type="entry name" value="SUI1-like domain"/>
    <property type="match status" value="1"/>
</dbReference>